<feature type="compositionally biased region" description="Basic and acidic residues" evidence="3">
    <location>
        <begin position="547"/>
        <end position="572"/>
    </location>
</feature>
<dbReference type="InterPro" id="IPR046341">
    <property type="entry name" value="SET_dom_sf"/>
</dbReference>
<keyword evidence="2" id="KW-0158">Chromosome</keyword>
<dbReference type="PANTHER" id="PTHR45660:SF32">
    <property type="entry name" value="SET DOMAIN-CONTAINING PROTEIN"/>
    <property type="match status" value="1"/>
</dbReference>
<dbReference type="GO" id="GO:0005634">
    <property type="term" value="C:nucleus"/>
    <property type="evidence" value="ECO:0007669"/>
    <property type="project" value="InterPro"/>
</dbReference>
<feature type="region of interest" description="Disordered" evidence="3">
    <location>
        <begin position="586"/>
        <end position="628"/>
    </location>
</feature>
<dbReference type="GO" id="GO:0003690">
    <property type="term" value="F:double-stranded DNA binding"/>
    <property type="evidence" value="ECO:0007669"/>
    <property type="project" value="TreeGrafter"/>
</dbReference>
<dbReference type="Pfam" id="PF05033">
    <property type="entry name" value="Pre-SET"/>
    <property type="match status" value="1"/>
</dbReference>
<dbReference type="GO" id="GO:0005694">
    <property type="term" value="C:chromosome"/>
    <property type="evidence" value="ECO:0007669"/>
    <property type="project" value="UniProtKB-SubCell"/>
</dbReference>
<dbReference type="GO" id="GO:0042054">
    <property type="term" value="F:histone methyltransferase activity"/>
    <property type="evidence" value="ECO:0007669"/>
    <property type="project" value="InterPro"/>
</dbReference>
<feature type="region of interest" description="Disordered" evidence="3">
    <location>
        <begin position="465"/>
        <end position="485"/>
    </location>
</feature>
<protein>
    <submittedName>
        <fullName evidence="4">Histone-lysine N-methyltransferase, H3 lysine-9 specific SUVH6</fullName>
    </submittedName>
</protein>
<dbReference type="SMART" id="SM00468">
    <property type="entry name" value="PreSET"/>
    <property type="match status" value="1"/>
</dbReference>
<name>M8CDU1_AEGTA</name>
<feature type="region of interest" description="Disordered" evidence="3">
    <location>
        <begin position="311"/>
        <end position="359"/>
    </location>
</feature>
<evidence type="ECO:0000256" key="2">
    <source>
        <dbReference type="ARBA" id="ARBA00022454"/>
    </source>
</evidence>
<feature type="region of interest" description="Disordered" evidence="3">
    <location>
        <begin position="698"/>
        <end position="717"/>
    </location>
</feature>
<dbReference type="InterPro" id="IPR026960">
    <property type="entry name" value="RVT-Znf"/>
</dbReference>
<dbReference type="InterPro" id="IPR007728">
    <property type="entry name" value="Pre-SET_dom"/>
</dbReference>
<dbReference type="EnsemblPlants" id="EMT25277">
    <property type="protein sequence ID" value="EMT25277"/>
    <property type="gene ID" value="F775_25150"/>
</dbReference>
<dbReference type="PROSITE" id="PS50867">
    <property type="entry name" value="PRE_SET"/>
    <property type="match status" value="1"/>
</dbReference>
<dbReference type="InterPro" id="IPR001214">
    <property type="entry name" value="SET_dom"/>
</dbReference>
<feature type="region of interest" description="Disordered" evidence="3">
    <location>
        <begin position="187"/>
        <end position="258"/>
    </location>
</feature>
<accession>M8CDU1</accession>
<dbReference type="PROSITE" id="PS50280">
    <property type="entry name" value="SET"/>
    <property type="match status" value="1"/>
</dbReference>
<organism evidence="4">
    <name type="scientific">Aegilops tauschii</name>
    <name type="common">Tausch's goatgrass</name>
    <name type="synonym">Aegilops squarrosa</name>
    <dbReference type="NCBI Taxonomy" id="37682"/>
    <lineage>
        <taxon>Eukaryota</taxon>
        <taxon>Viridiplantae</taxon>
        <taxon>Streptophyta</taxon>
        <taxon>Embryophyta</taxon>
        <taxon>Tracheophyta</taxon>
        <taxon>Spermatophyta</taxon>
        <taxon>Magnoliopsida</taxon>
        <taxon>Liliopsida</taxon>
        <taxon>Poales</taxon>
        <taxon>Poaceae</taxon>
        <taxon>BOP clade</taxon>
        <taxon>Pooideae</taxon>
        <taxon>Triticodae</taxon>
        <taxon>Triticeae</taxon>
        <taxon>Triticinae</taxon>
        <taxon>Aegilops</taxon>
    </lineage>
</organism>
<dbReference type="InterPro" id="IPR051357">
    <property type="entry name" value="H3K9_HMTase_SUVAR3-9"/>
</dbReference>
<evidence type="ECO:0000256" key="3">
    <source>
        <dbReference type="SAM" id="MobiDB-lite"/>
    </source>
</evidence>
<dbReference type="Pfam" id="PF00856">
    <property type="entry name" value="SET"/>
    <property type="match status" value="1"/>
</dbReference>
<feature type="region of interest" description="Disordered" evidence="3">
    <location>
        <begin position="542"/>
        <end position="572"/>
    </location>
</feature>
<dbReference type="PANTHER" id="PTHR45660">
    <property type="entry name" value="HISTONE-LYSINE N-METHYLTRANSFERASE SETMAR"/>
    <property type="match status" value="1"/>
</dbReference>
<sequence>MRDDEDVAFLLYRVALVGPVGGVLGLVRVSSLAGGDVGGRGDGQVREGVGDDGHHCVFLAVGISVGGAPAEVDDAGDGHGIKEAETKVVLYRVALVGPVGGVLGLVRVSSLAGGDVGGRGDGQVREGVGDDGHHCVFLAVGISVGGARAEVDDAGDGHGIKEAEVCAASSDGRRVCAPTAGVEVLPPRGRGGVSAQRSWPPSCGRVAENGDGERGVQGTADEAAGHAGVSSAACNGGLPRDPPQPQPPGVGDARPSDGQAEVRALDVMPLAFAVPRKCAVAPANGSMEDGGHMAESLNVEGQLVRDEDVVIGNGDGSVVGSRVGDGELEREEDESRKKRWSASVMNPPPKRRAVSAKRRFPPGCGSVAATGIGVGGCGVPPMLKRDDSNHETESKREEVGGATEAHNDMQESQVVNCVAPDDFADRPRNYVGMKTRQSFFASWYAYAVDALLTITISGHGASPILRRDGSNHETEGKREEVEGATEAHNHMQESQVVNCVAPDDFADRPRNYVGMKTRQSFFASGCAYVVDALLTITISGHGTSPILRRDDSNNETEGKREEVGGATEAHNHMQESQVVNCVAPDRPQNYVGHGASPILRRADSNHETEGKREEVGGATEAHNHKQESQAVNCVAPDDFADRPQNYVGHGASPILRRDNSNVEMEGKIKEVGGATEAHNQKIQESQVVNVIVQDGFARGQHGHDNPLNDVTSDSPRHSFLEQMNGRRVLRERKRAPLVARNAEIRSKREGRLHEGTPRTHPRGPLNVKRKGKSSEIVKINVTLVDDARVLDVIRSASKCGDHVATDQIEDKDGVGLNTNRVIIQALMAPDRCPWTQRKKSIGSVPKSLAPRKNVKKVATPRKELRSKVTPSTSARRKAREDGEDSLEDDEKSLAVLAHERNNKSCVNIPRCAPSDDLSVDTRSKITKIDERSRLRDPKDIPLVGGVGDVKNKCEGSLQEGTSRTHVRALVNVKTKGKRPDNVKVNGILLDDRRVFEDDKTGNQISRTRRGVARSSNIKNVKKGLFAHKLKHDGISKDSGNRFTKESKCGDHLPTDQIKENDNVGLVTNKMTVLALMAPDKCLWTEGKRLIAGVSQSLTCRNNNSLTVREGLCLPDISQGKESIPICVINTIDGVLPTPFKYITKVIYPPSYAKAPSVGCDCTNGCSDSSECACAVKNGGEIPFNLNSAIVYTKPLIYECGPSCRCPPTCHNRVSQHGPKVPLEIFKTGKTGWGVRSLSFIPSGSFVCEYVGEVLQETEAERTENDEYLFDIGRDDDDDEEEEEGSESSKSEMTAESLGYTIDAAKCGNVGRFINHSCSPNMHAQDVLWDHDDRRMPHVMLFAEKNIRPLQELTYDYNYNIGNVRKNGKAARVSLFSSKTIVLDLLRTSSRRAEAQADCILRQIYQNLLRVKSTKNAAASFFKNGIVSFTQVDEEEWYGRMHHSNAEAGRDPKKKASPKLMRKRIESISPQWRRKWHEIQFCPHSRYSHFSNKTQAKYSRDQDWEVTFILYIGSTATSAEIKGSSTENFKWKQIWKLWGPNKYKMFVGRLLAHESLANRMKIQRLGVELDTACPVCHRLNEDGGHIFLKCKKVKECRSRLALGGLREILVKHKSAHEMLGELWKADSASQLRALVLCGSGGMSGRKPTQGSQFLVLRDDFAAAGAGTSVHLRDLLHSEAVVCLAAIDGAIRLGANRIIFESLMLPIL</sequence>
<feature type="compositionally biased region" description="Basic and acidic residues" evidence="3">
    <location>
        <begin position="748"/>
        <end position="757"/>
    </location>
</feature>
<feature type="compositionally biased region" description="Acidic residues" evidence="3">
    <location>
        <begin position="1265"/>
        <end position="1285"/>
    </location>
</feature>
<dbReference type="ExpressionAtlas" id="M8CDU1">
    <property type="expression patterns" value="baseline"/>
</dbReference>
<proteinExistence type="predicted"/>
<dbReference type="SMART" id="SM00317">
    <property type="entry name" value="SET"/>
    <property type="match status" value="1"/>
</dbReference>
<dbReference type="Pfam" id="PF13966">
    <property type="entry name" value="zf-RVT"/>
    <property type="match status" value="1"/>
</dbReference>
<feature type="region of interest" description="Disordered" evidence="3">
    <location>
        <begin position="836"/>
        <end position="889"/>
    </location>
</feature>
<dbReference type="SUPFAM" id="SSF82199">
    <property type="entry name" value="SET domain"/>
    <property type="match status" value="1"/>
</dbReference>
<feature type="region of interest" description="Disordered" evidence="3">
    <location>
        <begin position="748"/>
        <end position="771"/>
    </location>
</feature>
<dbReference type="Gene3D" id="2.170.270.10">
    <property type="entry name" value="SET domain"/>
    <property type="match status" value="1"/>
</dbReference>
<evidence type="ECO:0000313" key="4">
    <source>
        <dbReference type="EnsemblPlants" id="EMT25277"/>
    </source>
</evidence>
<evidence type="ECO:0000256" key="1">
    <source>
        <dbReference type="ARBA" id="ARBA00004286"/>
    </source>
</evidence>
<comment type="subcellular location">
    <subcellularLocation>
        <location evidence="1">Chromosome</location>
    </subcellularLocation>
</comment>
<feature type="region of interest" description="Disordered" evidence="3">
    <location>
        <begin position="1264"/>
        <end position="1294"/>
    </location>
</feature>
<dbReference type="GO" id="GO:0008270">
    <property type="term" value="F:zinc ion binding"/>
    <property type="evidence" value="ECO:0007669"/>
    <property type="project" value="InterPro"/>
</dbReference>
<reference evidence="4" key="1">
    <citation type="submission" date="2015-06" db="UniProtKB">
        <authorList>
            <consortium name="EnsemblPlants"/>
        </authorList>
    </citation>
    <scope>IDENTIFICATION</scope>
</reference>
<feature type="compositionally biased region" description="Basic and acidic residues" evidence="3">
    <location>
        <begin position="600"/>
        <end position="627"/>
    </location>
</feature>
<feature type="compositionally biased region" description="Basic residues" evidence="3">
    <location>
        <begin position="349"/>
        <end position="359"/>
    </location>
</feature>